<keyword evidence="1" id="KW-0812">Transmembrane</keyword>
<keyword evidence="1" id="KW-0472">Membrane</keyword>
<proteinExistence type="predicted"/>
<keyword evidence="3" id="KW-1185">Reference proteome</keyword>
<dbReference type="Pfam" id="PF06103">
    <property type="entry name" value="DUF948"/>
    <property type="match status" value="1"/>
</dbReference>
<dbReference type="InterPro" id="IPR009293">
    <property type="entry name" value="UPF0478"/>
</dbReference>
<organism evidence="2 3">
    <name type="scientific">Candidatus Magnetobacterium casense</name>
    <dbReference type="NCBI Taxonomy" id="1455061"/>
    <lineage>
        <taxon>Bacteria</taxon>
        <taxon>Pseudomonadati</taxon>
        <taxon>Nitrospirota</taxon>
        <taxon>Thermodesulfovibrionia</taxon>
        <taxon>Thermodesulfovibrionales</taxon>
        <taxon>Candidatus Magnetobacteriaceae</taxon>
        <taxon>Candidatus Magnetobacterium</taxon>
    </lineage>
</organism>
<keyword evidence="1" id="KW-1133">Transmembrane helix</keyword>
<accession>A0ABS6RZE1</accession>
<feature type="transmembrane region" description="Helical" evidence="1">
    <location>
        <begin position="6"/>
        <end position="23"/>
    </location>
</feature>
<comment type="caution">
    <text evidence="2">The sequence shown here is derived from an EMBL/GenBank/DDBJ whole genome shotgun (WGS) entry which is preliminary data.</text>
</comment>
<name>A0ABS6RZE1_9BACT</name>
<gene>
    <name evidence="2" type="ORF">HWQ67_10490</name>
</gene>
<protein>
    <submittedName>
        <fullName evidence="2">DUF948 domain-containing protein</fullName>
    </submittedName>
</protein>
<evidence type="ECO:0000256" key="1">
    <source>
        <dbReference type="SAM" id="Phobius"/>
    </source>
</evidence>
<reference evidence="2 3" key="1">
    <citation type="journal article" date="2020" name="J Geophys Res Biogeosci">
        <title>Magnetotaxis as an Adaptation to Enable Bacterial Shuttling of Microbial Sulfur and Sulfur Cycling Across Aquatic Oxic#Anoxic Interfaces.</title>
        <authorList>
            <person name="Li J."/>
            <person name="Liu P."/>
            <person name="Wang J."/>
            <person name="Roberts A.P."/>
            <person name="Pan Y."/>
        </authorList>
    </citation>
    <scope>NUCLEOTIDE SEQUENCE [LARGE SCALE GENOMIC DNA]</scope>
    <source>
        <strain evidence="2 3">MYR-1_YQ</strain>
    </source>
</reference>
<dbReference type="RefSeq" id="WP_218252643.1">
    <property type="nucleotide sequence ID" value="NZ_JABXWD010000182.1"/>
</dbReference>
<dbReference type="Proteomes" id="UP001196980">
    <property type="component" value="Unassembled WGS sequence"/>
</dbReference>
<evidence type="ECO:0000313" key="3">
    <source>
        <dbReference type="Proteomes" id="UP001196980"/>
    </source>
</evidence>
<sequence length="129" mass="13710">MSVDIYLLLLLTVLVVFIIPILIQISRMLGSVNDLLKTANESVKLMVAELTRTLESANKIIATVNSIIENAKELGIAFKGLSEGASKLGTTLKDSGSYITGLLQQMTGFVSSLKTTLSVLAKGLLKKGG</sequence>
<evidence type="ECO:0000313" key="2">
    <source>
        <dbReference type="EMBL" id="MBV6342014.1"/>
    </source>
</evidence>
<dbReference type="EMBL" id="JABXWD010000182">
    <property type="protein sequence ID" value="MBV6342014.1"/>
    <property type="molecule type" value="Genomic_DNA"/>
</dbReference>